<name>V9W9S4_9BACL</name>
<dbReference type="KEGG" id="plv:ERIC2_c20760"/>
<dbReference type="EMBL" id="CP003355">
    <property type="protein sequence ID" value="AHD05867.1"/>
    <property type="molecule type" value="Genomic_DNA"/>
</dbReference>
<accession>V9W9S4</accession>
<protein>
    <submittedName>
        <fullName evidence="1">Transposase</fullName>
    </submittedName>
</protein>
<organism evidence="1 2">
    <name type="scientific">Paenibacillus larvae subsp. larvae DSM 25430</name>
    <dbReference type="NCBI Taxonomy" id="697284"/>
    <lineage>
        <taxon>Bacteria</taxon>
        <taxon>Bacillati</taxon>
        <taxon>Bacillota</taxon>
        <taxon>Bacilli</taxon>
        <taxon>Bacillales</taxon>
        <taxon>Paenibacillaceae</taxon>
        <taxon>Paenibacillus</taxon>
    </lineage>
</organism>
<proteinExistence type="predicted"/>
<sequence>MVSSRGKSKACAATFVERKTRMYIALTMPDRIAHSKEVAFVVLASQYPASAVLTATADRGKEFACYAPVWNISTACRYISRSVFVLRARHQRKQQRPS</sequence>
<keyword evidence="2" id="KW-1185">Reference proteome</keyword>
<dbReference type="Proteomes" id="UP000029431">
    <property type="component" value="Chromosome"/>
</dbReference>
<evidence type="ECO:0000313" key="2">
    <source>
        <dbReference type="Proteomes" id="UP000029431"/>
    </source>
</evidence>
<gene>
    <name evidence="1" type="ORF">ERIC2_c20760</name>
</gene>
<evidence type="ECO:0000313" key="1">
    <source>
        <dbReference type="EMBL" id="AHD05867.1"/>
    </source>
</evidence>
<dbReference type="eggNOG" id="COG2826">
    <property type="taxonomic scope" value="Bacteria"/>
</dbReference>
<dbReference type="AlphaFoldDB" id="V9W9S4"/>
<reference evidence="1 2" key="1">
    <citation type="journal article" date="2014" name="PLoS ONE">
        <title>How to Kill the Honey Bee Larva: Genomic Potential and Virulence Mechanisms of Paenibacillus larvae.</title>
        <authorList>
            <person name="Djukic M."/>
            <person name="Brzuszkiewicz E."/>
            <person name="Funfhaus A."/>
            <person name="Voss J."/>
            <person name="Gollnow K."/>
            <person name="Poppinga L."/>
            <person name="Liesegang H."/>
            <person name="Garcia-Gonzalez E."/>
            <person name="Genersch E."/>
            <person name="Daniel R."/>
        </authorList>
    </citation>
    <scope>NUCLEOTIDE SEQUENCE [LARGE SCALE GENOMIC DNA]</scope>
    <source>
        <strain evidence="1 2">DSM 25430</strain>
    </source>
</reference>
<dbReference type="HOGENOM" id="CLU_2331080_0_0_9"/>